<dbReference type="EMBL" id="MNCJ02000326">
    <property type="protein sequence ID" value="KAF5781198.1"/>
    <property type="molecule type" value="Genomic_DNA"/>
</dbReference>
<evidence type="ECO:0000313" key="2">
    <source>
        <dbReference type="Proteomes" id="UP000215914"/>
    </source>
</evidence>
<keyword evidence="2" id="KW-1185">Reference proteome</keyword>
<sequence>MIFPCVHSLPIFQASFHIAFSRQTKAGTPLLVSSSGVGDGKIELMNLLYLI</sequence>
<organism evidence="1 2">
    <name type="scientific">Helianthus annuus</name>
    <name type="common">Common sunflower</name>
    <dbReference type="NCBI Taxonomy" id="4232"/>
    <lineage>
        <taxon>Eukaryota</taxon>
        <taxon>Viridiplantae</taxon>
        <taxon>Streptophyta</taxon>
        <taxon>Embryophyta</taxon>
        <taxon>Tracheophyta</taxon>
        <taxon>Spermatophyta</taxon>
        <taxon>Magnoliopsida</taxon>
        <taxon>eudicotyledons</taxon>
        <taxon>Gunneridae</taxon>
        <taxon>Pentapetalae</taxon>
        <taxon>asterids</taxon>
        <taxon>campanulids</taxon>
        <taxon>Asterales</taxon>
        <taxon>Asteraceae</taxon>
        <taxon>Asteroideae</taxon>
        <taxon>Heliantheae alliance</taxon>
        <taxon>Heliantheae</taxon>
        <taxon>Helianthus</taxon>
    </lineage>
</organism>
<gene>
    <name evidence="1" type="ORF">HanXRQr2_Chr11g0480681</name>
</gene>
<comment type="caution">
    <text evidence="1">The sequence shown here is derived from an EMBL/GenBank/DDBJ whole genome shotgun (WGS) entry which is preliminary data.</text>
</comment>
<name>A0A9K3HMY5_HELAN</name>
<reference evidence="1" key="1">
    <citation type="journal article" date="2017" name="Nature">
        <title>The sunflower genome provides insights into oil metabolism, flowering and Asterid evolution.</title>
        <authorList>
            <person name="Badouin H."/>
            <person name="Gouzy J."/>
            <person name="Grassa C.J."/>
            <person name="Murat F."/>
            <person name="Staton S.E."/>
            <person name="Cottret L."/>
            <person name="Lelandais-Briere C."/>
            <person name="Owens G.L."/>
            <person name="Carrere S."/>
            <person name="Mayjonade B."/>
            <person name="Legrand L."/>
            <person name="Gill N."/>
            <person name="Kane N.C."/>
            <person name="Bowers J.E."/>
            <person name="Hubner S."/>
            <person name="Bellec A."/>
            <person name="Berard A."/>
            <person name="Berges H."/>
            <person name="Blanchet N."/>
            <person name="Boniface M.C."/>
            <person name="Brunel D."/>
            <person name="Catrice O."/>
            <person name="Chaidir N."/>
            <person name="Claudel C."/>
            <person name="Donnadieu C."/>
            <person name="Faraut T."/>
            <person name="Fievet G."/>
            <person name="Helmstetter N."/>
            <person name="King M."/>
            <person name="Knapp S.J."/>
            <person name="Lai Z."/>
            <person name="Le Paslier M.C."/>
            <person name="Lippi Y."/>
            <person name="Lorenzon L."/>
            <person name="Mandel J.R."/>
            <person name="Marage G."/>
            <person name="Marchand G."/>
            <person name="Marquand E."/>
            <person name="Bret-Mestries E."/>
            <person name="Morien E."/>
            <person name="Nambeesan S."/>
            <person name="Nguyen T."/>
            <person name="Pegot-Espagnet P."/>
            <person name="Pouilly N."/>
            <person name="Raftis F."/>
            <person name="Sallet E."/>
            <person name="Schiex T."/>
            <person name="Thomas J."/>
            <person name="Vandecasteele C."/>
            <person name="Vares D."/>
            <person name="Vear F."/>
            <person name="Vautrin S."/>
            <person name="Crespi M."/>
            <person name="Mangin B."/>
            <person name="Burke J.M."/>
            <person name="Salse J."/>
            <person name="Munos S."/>
            <person name="Vincourt P."/>
            <person name="Rieseberg L.H."/>
            <person name="Langlade N.B."/>
        </authorList>
    </citation>
    <scope>NUCLEOTIDE SEQUENCE</scope>
    <source>
        <tissue evidence="1">Leaves</tissue>
    </source>
</reference>
<dbReference type="Proteomes" id="UP000215914">
    <property type="component" value="Unassembled WGS sequence"/>
</dbReference>
<dbReference type="Gramene" id="mRNA:HanXRQr2_Chr11g0480681">
    <property type="protein sequence ID" value="mRNA:HanXRQr2_Chr11g0480681"/>
    <property type="gene ID" value="HanXRQr2_Chr11g0480681"/>
</dbReference>
<protein>
    <submittedName>
        <fullName evidence="1">Uncharacterized protein</fullName>
    </submittedName>
</protein>
<accession>A0A9K3HMY5</accession>
<proteinExistence type="predicted"/>
<evidence type="ECO:0000313" key="1">
    <source>
        <dbReference type="EMBL" id="KAF5781198.1"/>
    </source>
</evidence>
<dbReference type="AlphaFoldDB" id="A0A9K3HMY5"/>
<reference evidence="1" key="2">
    <citation type="submission" date="2020-06" db="EMBL/GenBank/DDBJ databases">
        <title>Helianthus annuus Genome sequencing and assembly Release 2.</title>
        <authorList>
            <person name="Gouzy J."/>
            <person name="Langlade N."/>
            <person name="Munos S."/>
        </authorList>
    </citation>
    <scope>NUCLEOTIDE SEQUENCE</scope>
    <source>
        <tissue evidence="1">Leaves</tissue>
    </source>
</reference>